<evidence type="ECO:0000313" key="1">
    <source>
        <dbReference type="EMBL" id="MFD0998113.1"/>
    </source>
</evidence>
<comment type="caution">
    <text evidence="1">The sequence shown here is derived from an EMBL/GenBank/DDBJ whole genome shotgun (WGS) entry which is preliminary data.</text>
</comment>
<dbReference type="InterPro" id="IPR024423">
    <property type="entry name" value="DUF3050"/>
</dbReference>
<dbReference type="RefSeq" id="WP_377574253.1">
    <property type="nucleotide sequence ID" value="NZ_JBHTKA010000001.1"/>
</dbReference>
<sequence>MNNNLRRLQEEIEPLRQQLINHRIYSQIKTLHDLNVFMEHHVFAVWDFMSLLKSLQRQLTCIDIPWVPTGNAATRYLINEIVTGEESDVDQEGNRVSHFELYLQAMKQAGCNTSIITSLTDKLQKGLSLPVALQDSTIPQPALDFIQNTFDTINSGKSHLQAAVFTFGREDLIPGMFISLVKEINKQTKDRISIFQYYLERHIEVDGDHHSHLAQEMTIHLCGMDEGKWKEATESVKDSLLARINLWNSIQSEILKKNALVSAL</sequence>
<accession>A0ABW3JYM5</accession>
<protein>
    <submittedName>
        <fullName evidence="1">DUF3050 domain-containing protein</fullName>
    </submittedName>
</protein>
<dbReference type="SUPFAM" id="SSF48613">
    <property type="entry name" value="Heme oxygenase-like"/>
    <property type="match status" value="1"/>
</dbReference>
<organism evidence="1 2">
    <name type="scientific">Ohtaekwangia kribbensis</name>
    <dbReference type="NCBI Taxonomy" id="688913"/>
    <lineage>
        <taxon>Bacteria</taxon>
        <taxon>Pseudomonadati</taxon>
        <taxon>Bacteroidota</taxon>
        <taxon>Cytophagia</taxon>
        <taxon>Cytophagales</taxon>
        <taxon>Fulvivirgaceae</taxon>
        <taxon>Ohtaekwangia</taxon>
    </lineage>
</organism>
<dbReference type="Proteomes" id="UP001597112">
    <property type="component" value="Unassembled WGS sequence"/>
</dbReference>
<keyword evidence="2" id="KW-1185">Reference proteome</keyword>
<name>A0ABW3JYM5_9BACT</name>
<reference evidence="2" key="1">
    <citation type="journal article" date="2019" name="Int. J. Syst. Evol. Microbiol.">
        <title>The Global Catalogue of Microorganisms (GCM) 10K type strain sequencing project: providing services to taxonomists for standard genome sequencing and annotation.</title>
        <authorList>
            <consortium name="The Broad Institute Genomics Platform"/>
            <consortium name="The Broad Institute Genome Sequencing Center for Infectious Disease"/>
            <person name="Wu L."/>
            <person name="Ma J."/>
        </authorList>
    </citation>
    <scope>NUCLEOTIDE SEQUENCE [LARGE SCALE GENOMIC DNA]</scope>
    <source>
        <strain evidence="2">CCUG 58938</strain>
    </source>
</reference>
<gene>
    <name evidence="1" type="ORF">ACFQ21_02305</name>
</gene>
<dbReference type="Pfam" id="PF11251">
    <property type="entry name" value="DUF3050"/>
    <property type="match status" value="1"/>
</dbReference>
<evidence type="ECO:0000313" key="2">
    <source>
        <dbReference type="Proteomes" id="UP001597112"/>
    </source>
</evidence>
<dbReference type="Gene3D" id="1.20.910.10">
    <property type="entry name" value="Heme oxygenase-like"/>
    <property type="match status" value="1"/>
</dbReference>
<proteinExistence type="predicted"/>
<dbReference type="EMBL" id="JBHTKA010000001">
    <property type="protein sequence ID" value="MFD0998113.1"/>
    <property type="molecule type" value="Genomic_DNA"/>
</dbReference>
<dbReference type="InterPro" id="IPR016084">
    <property type="entry name" value="Haem_Oase-like_multi-hlx"/>
</dbReference>